<organism evidence="1">
    <name type="scientific">Timema douglasi</name>
    <name type="common">Walking stick</name>
    <dbReference type="NCBI Taxonomy" id="61478"/>
    <lineage>
        <taxon>Eukaryota</taxon>
        <taxon>Metazoa</taxon>
        <taxon>Ecdysozoa</taxon>
        <taxon>Arthropoda</taxon>
        <taxon>Hexapoda</taxon>
        <taxon>Insecta</taxon>
        <taxon>Pterygota</taxon>
        <taxon>Neoptera</taxon>
        <taxon>Polyneoptera</taxon>
        <taxon>Phasmatodea</taxon>
        <taxon>Timematodea</taxon>
        <taxon>Timematoidea</taxon>
        <taxon>Timematidae</taxon>
        <taxon>Timema</taxon>
    </lineage>
</organism>
<sequence length="173" mass="19153">MFPSLVIQCIVRVTSETFDHRTVELNTTSALANYATEEENDGETVTEAAPAIGNWEEVTPDPAISYVDFVSVDEDVAVCGKVIDVDIVAKVLNNNIQAEDGASADKEYNSSVFQERLIPSAAEAIDHIQELGDFFESLNNSNYAKFLKTLHSEQVTKLQAKNQHECDLLEDIR</sequence>
<proteinExistence type="predicted"/>
<accession>A0A7R8VDL4</accession>
<dbReference type="AlphaFoldDB" id="A0A7R8VDL4"/>
<evidence type="ECO:0000313" key="1">
    <source>
        <dbReference type="EMBL" id="CAD7195105.1"/>
    </source>
</evidence>
<gene>
    <name evidence="1" type="ORF">TDIB3V08_LOCUS1509</name>
</gene>
<dbReference type="EMBL" id="OA564652">
    <property type="protein sequence ID" value="CAD7195105.1"/>
    <property type="molecule type" value="Genomic_DNA"/>
</dbReference>
<reference evidence="1" key="1">
    <citation type="submission" date="2020-11" db="EMBL/GenBank/DDBJ databases">
        <authorList>
            <person name="Tran Van P."/>
        </authorList>
    </citation>
    <scope>NUCLEOTIDE SEQUENCE</scope>
</reference>
<name>A0A7R8VDL4_TIMDO</name>
<protein>
    <submittedName>
        <fullName evidence="1">Uncharacterized protein</fullName>
    </submittedName>
</protein>